<feature type="compositionally biased region" description="Polar residues" evidence="1">
    <location>
        <begin position="71"/>
        <end position="84"/>
    </location>
</feature>
<keyword evidence="3" id="KW-1185">Reference proteome</keyword>
<sequence>MPMETGVGGGGREVRGTFQPTTDGPKHQQIHNNRQPPSYPQSPPTTPPQPSTITSNHTTTAIHNHHDSMTYRPTYNQPPYQLVNNPMVPFPNPTPSRAHPVPPNRASHGCPASRMSKTHTSA</sequence>
<feature type="compositionally biased region" description="Polar residues" evidence="1">
    <location>
        <begin position="53"/>
        <end position="62"/>
    </location>
</feature>
<accession>A0AAE1G0Z2</accession>
<proteinExistence type="predicted"/>
<name>A0AAE1G0Z2_PETCI</name>
<comment type="caution">
    <text evidence="2">The sequence shown here is derived from an EMBL/GenBank/DDBJ whole genome shotgun (WGS) entry which is preliminary data.</text>
</comment>
<dbReference type="EMBL" id="JAWQEG010000914">
    <property type="protein sequence ID" value="KAK3884100.1"/>
    <property type="molecule type" value="Genomic_DNA"/>
</dbReference>
<feature type="compositionally biased region" description="Pro residues" evidence="1">
    <location>
        <begin position="37"/>
        <end position="50"/>
    </location>
</feature>
<reference evidence="2" key="1">
    <citation type="submission" date="2023-10" db="EMBL/GenBank/DDBJ databases">
        <title>Genome assemblies of two species of porcelain crab, Petrolisthes cinctipes and Petrolisthes manimaculis (Anomura: Porcellanidae).</title>
        <authorList>
            <person name="Angst P."/>
        </authorList>
    </citation>
    <scope>NUCLEOTIDE SEQUENCE</scope>
    <source>
        <strain evidence="2">PB745_01</strain>
        <tissue evidence="2">Gill</tissue>
    </source>
</reference>
<dbReference type="AlphaFoldDB" id="A0AAE1G0Z2"/>
<organism evidence="2 3">
    <name type="scientific">Petrolisthes cinctipes</name>
    <name type="common">Flat porcelain crab</name>
    <dbReference type="NCBI Taxonomy" id="88211"/>
    <lineage>
        <taxon>Eukaryota</taxon>
        <taxon>Metazoa</taxon>
        <taxon>Ecdysozoa</taxon>
        <taxon>Arthropoda</taxon>
        <taxon>Crustacea</taxon>
        <taxon>Multicrustacea</taxon>
        <taxon>Malacostraca</taxon>
        <taxon>Eumalacostraca</taxon>
        <taxon>Eucarida</taxon>
        <taxon>Decapoda</taxon>
        <taxon>Pleocyemata</taxon>
        <taxon>Anomura</taxon>
        <taxon>Galatheoidea</taxon>
        <taxon>Porcellanidae</taxon>
        <taxon>Petrolisthes</taxon>
    </lineage>
</organism>
<dbReference type="Proteomes" id="UP001286313">
    <property type="component" value="Unassembled WGS sequence"/>
</dbReference>
<evidence type="ECO:0000256" key="1">
    <source>
        <dbReference type="SAM" id="MobiDB-lite"/>
    </source>
</evidence>
<feature type="compositionally biased region" description="Gly residues" evidence="1">
    <location>
        <begin position="1"/>
        <end position="11"/>
    </location>
</feature>
<protein>
    <submittedName>
        <fullName evidence="2">Uncharacterized protein</fullName>
    </submittedName>
</protein>
<feature type="region of interest" description="Disordered" evidence="1">
    <location>
        <begin position="1"/>
        <end position="122"/>
    </location>
</feature>
<evidence type="ECO:0000313" key="2">
    <source>
        <dbReference type="EMBL" id="KAK3884100.1"/>
    </source>
</evidence>
<gene>
    <name evidence="2" type="ORF">Pcinc_011610</name>
</gene>
<evidence type="ECO:0000313" key="3">
    <source>
        <dbReference type="Proteomes" id="UP001286313"/>
    </source>
</evidence>